<evidence type="ECO:0000313" key="10">
    <source>
        <dbReference type="EMBL" id="SJZ46192.1"/>
    </source>
</evidence>
<dbReference type="GO" id="GO:0005524">
    <property type="term" value="F:ATP binding"/>
    <property type="evidence" value="ECO:0007669"/>
    <property type="project" value="UniProtKB-KW"/>
</dbReference>
<feature type="domain" description="ABC transporter" evidence="8">
    <location>
        <begin position="348"/>
        <end position="562"/>
    </location>
</feature>
<dbReference type="SMART" id="SM00382">
    <property type="entry name" value="AAA"/>
    <property type="match status" value="1"/>
</dbReference>
<sequence length="563" mass="63809">MEQNRKFSKSDFETVKWMWHTFHKERWHVFILIFSNAINAILSIVYADFSKNIVNAATKEHSFDRVIYFAVCFLVLTMVQLLLTLVSRSFTERCKARIEVTLRKHILDVVLKKDYQGVTKYHTGEIQNRMTSDVTTISDGFTTILPNIVNFVVRLVCAFIYLVALDKVFTLVFLVGGILVFAFSFLFRKILKKLHKNVQESEGRVRSFIQEILTSLLVVKSFNVEEKVSGEADELMEINYKTKMKRRMFGIFANAGINTTFNLGYVFALAYGSYRLLNGLDYGNLVAMLQLVNQIQYPFSSLSGMLPKYFALLASAERIIELDNIKDEFEKNNQDIDVKSTYENLNSIEFKDITFGYDRDVILDDTSLTVNKGDFVAIMGISGIGKSTLLKLLLGVFNVDNGTITLDVNGKEIPVDCHTRKLFSYVPQGNFLLSGTIKDNLKFINSNATDEEIEKAVKISCSDQFVYDLPDGLETVIGERGIGLSEGQLQRLAIARSILSKSPIMLLDEATSALDEATELRFLKNLKEMQDKTCIIVSHKTAALEICNKHIQIVDGKIVVEEK</sequence>
<dbReference type="InterPro" id="IPR003439">
    <property type="entry name" value="ABC_transporter-like_ATP-bd"/>
</dbReference>
<evidence type="ECO:0000256" key="4">
    <source>
        <dbReference type="ARBA" id="ARBA00022840"/>
    </source>
</evidence>
<evidence type="ECO:0000256" key="5">
    <source>
        <dbReference type="ARBA" id="ARBA00022989"/>
    </source>
</evidence>
<feature type="transmembrane region" description="Helical" evidence="7">
    <location>
        <begin position="66"/>
        <end position="87"/>
    </location>
</feature>
<evidence type="ECO:0000256" key="2">
    <source>
        <dbReference type="ARBA" id="ARBA00022692"/>
    </source>
</evidence>
<dbReference type="Pfam" id="PF00005">
    <property type="entry name" value="ABC_tran"/>
    <property type="match status" value="1"/>
</dbReference>
<dbReference type="PROSITE" id="PS50929">
    <property type="entry name" value="ABC_TM1F"/>
    <property type="match status" value="1"/>
</dbReference>
<dbReference type="CDD" id="cd07346">
    <property type="entry name" value="ABC_6TM_exporters"/>
    <property type="match status" value="1"/>
</dbReference>
<evidence type="ECO:0000256" key="3">
    <source>
        <dbReference type="ARBA" id="ARBA00022741"/>
    </source>
</evidence>
<keyword evidence="4" id="KW-0067">ATP-binding</keyword>
<feature type="transmembrane region" description="Helical" evidence="7">
    <location>
        <begin position="251"/>
        <end position="274"/>
    </location>
</feature>
<dbReference type="STRING" id="290054.SAMN02745114_00617"/>
<protein>
    <submittedName>
        <fullName evidence="10">ABC-type multidrug transport system, ATPase and permease component</fullName>
    </submittedName>
</protein>
<dbReference type="Pfam" id="PF00664">
    <property type="entry name" value="ABC_membrane"/>
    <property type="match status" value="1"/>
</dbReference>
<comment type="subcellular location">
    <subcellularLocation>
        <location evidence="1">Cell membrane</location>
        <topology evidence="1">Multi-pass membrane protein</topology>
    </subcellularLocation>
</comment>
<accession>A0A1T4KUS2</accession>
<evidence type="ECO:0000259" key="9">
    <source>
        <dbReference type="PROSITE" id="PS50929"/>
    </source>
</evidence>
<evidence type="ECO:0000256" key="1">
    <source>
        <dbReference type="ARBA" id="ARBA00004651"/>
    </source>
</evidence>
<evidence type="ECO:0000256" key="7">
    <source>
        <dbReference type="SAM" id="Phobius"/>
    </source>
</evidence>
<dbReference type="Gene3D" id="1.20.1560.10">
    <property type="entry name" value="ABC transporter type 1, transmembrane domain"/>
    <property type="match status" value="1"/>
</dbReference>
<dbReference type="GO" id="GO:0016887">
    <property type="term" value="F:ATP hydrolysis activity"/>
    <property type="evidence" value="ECO:0007669"/>
    <property type="project" value="InterPro"/>
</dbReference>
<dbReference type="AlphaFoldDB" id="A0A1T4KUS2"/>
<dbReference type="PROSITE" id="PS50893">
    <property type="entry name" value="ABC_TRANSPORTER_2"/>
    <property type="match status" value="1"/>
</dbReference>
<reference evidence="10 11" key="1">
    <citation type="submission" date="2017-02" db="EMBL/GenBank/DDBJ databases">
        <authorList>
            <person name="Peterson S.W."/>
        </authorList>
    </citation>
    <scope>NUCLEOTIDE SEQUENCE [LARGE SCALE GENOMIC DNA]</scope>
    <source>
        <strain evidence="10 11">ATCC 51222</strain>
    </source>
</reference>
<dbReference type="Gene3D" id="3.40.50.300">
    <property type="entry name" value="P-loop containing nucleotide triphosphate hydrolases"/>
    <property type="match status" value="1"/>
</dbReference>
<dbReference type="InterPro" id="IPR011527">
    <property type="entry name" value="ABC1_TM_dom"/>
</dbReference>
<dbReference type="GO" id="GO:0005886">
    <property type="term" value="C:plasma membrane"/>
    <property type="evidence" value="ECO:0007669"/>
    <property type="project" value="UniProtKB-SubCell"/>
</dbReference>
<dbReference type="Proteomes" id="UP000190657">
    <property type="component" value="Unassembled WGS sequence"/>
</dbReference>
<dbReference type="PANTHER" id="PTHR43394">
    <property type="entry name" value="ATP-DEPENDENT PERMEASE MDL1, MITOCHONDRIAL"/>
    <property type="match status" value="1"/>
</dbReference>
<feature type="transmembrane region" description="Helical" evidence="7">
    <location>
        <begin position="27"/>
        <end position="46"/>
    </location>
</feature>
<dbReference type="RefSeq" id="WP_078768114.1">
    <property type="nucleotide sequence ID" value="NZ_FUWW01000005.1"/>
</dbReference>
<dbReference type="OrthoDB" id="9762778at2"/>
<proteinExistence type="predicted"/>
<dbReference type="PANTHER" id="PTHR43394:SF1">
    <property type="entry name" value="ATP-BINDING CASSETTE SUB-FAMILY B MEMBER 10, MITOCHONDRIAL"/>
    <property type="match status" value="1"/>
</dbReference>
<dbReference type="GO" id="GO:0015421">
    <property type="term" value="F:ABC-type oligopeptide transporter activity"/>
    <property type="evidence" value="ECO:0007669"/>
    <property type="project" value="TreeGrafter"/>
</dbReference>
<dbReference type="InterPro" id="IPR039421">
    <property type="entry name" value="Type_1_exporter"/>
</dbReference>
<keyword evidence="11" id="KW-1185">Reference proteome</keyword>
<dbReference type="SUPFAM" id="SSF90123">
    <property type="entry name" value="ABC transporter transmembrane region"/>
    <property type="match status" value="1"/>
</dbReference>
<dbReference type="InterPro" id="IPR003593">
    <property type="entry name" value="AAA+_ATPase"/>
</dbReference>
<feature type="domain" description="ABC transmembrane type-1" evidence="9">
    <location>
        <begin position="30"/>
        <end position="307"/>
    </location>
</feature>
<keyword evidence="3" id="KW-0547">Nucleotide-binding</keyword>
<keyword evidence="6 7" id="KW-0472">Membrane</keyword>
<dbReference type="SUPFAM" id="SSF52540">
    <property type="entry name" value="P-loop containing nucleoside triphosphate hydrolases"/>
    <property type="match status" value="1"/>
</dbReference>
<dbReference type="EMBL" id="FUWW01000005">
    <property type="protein sequence ID" value="SJZ46192.1"/>
    <property type="molecule type" value="Genomic_DNA"/>
</dbReference>
<keyword evidence="2 7" id="KW-0812">Transmembrane</keyword>
<feature type="transmembrane region" description="Helical" evidence="7">
    <location>
        <begin position="144"/>
        <end position="162"/>
    </location>
</feature>
<evidence type="ECO:0000313" key="11">
    <source>
        <dbReference type="Proteomes" id="UP000190657"/>
    </source>
</evidence>
<evidence type="ECO:0000259" key="8">
    <source>
        <dbReference type="PROSITE" id="PS50893"/>
    </source>
</evidence>
<gene>
    <name evidence="10" type="ORF">SAMN02745114_00617</name>
</gene>
<evidence type="ECO:0000256" key="6">
    <source>
        <dbReference type="ARBA" id="ARBA00023136"/>
    </source>
</evidence>
<dbReference type="InterPro" id="IPR027417">
    <property type="entry name" value="P-loop_NTPase"/>
</dbReference>
<dbReference type="InterPro" id="IPR036640">
    <property type="entry name" value="ABC1_TM_sf"/>
</dbReference>
<name>A0A1T4KUS2_9FIRM</name>
<keyword evidence="5 7" id="KW-1133">Transmembrane helix</keyword>
<organism evidence="10 11">
    <name type="scientific">Eubacterium coprostanoligenes</name>
    <dbReference type="NCBI Taxonomy" id="290054"/>
    <lineage>
        <taxon>Bacteria</taxon>
        <taxon>Bacillati</taxon>
        <taxon>Bacillota</taxon>
        <taxon>Clostridia</taxon>
        <taxon>Eubacteriales</taxon>
        <taxon>Eubacteriaceae</taxon>
        <taxon>Eubacterium</taxon>
    </lineage>
</organism>
<feature type="transmembrane region" description="Helical" evidence="7">
    <location>
        <begin position="168"/>
        <end position="187"/>
    </location>
</feature>